<name>A0A484L5M9_9ASTE</name>
<evidence type="ECO:0000313" key="2">
    <source>
        <dbReference type="EMBL" id="VFQ71643.1"/>
    </source>
</evidence>
<feature type="compositionally biased region" description="Low complexity" evidence="1">
    <location>
        <begin position="45"/>
        <end position="63"/>
    </location>
</feature>
<organism evidence="2 3">
    <name type="scientific">Cuscuta campestris</name>
    <dbReference type="NCBI Taxonomy" id="132261"/>
    <lineage>
        <taxon>Eukaryota</taxon>
        <taxon>Viridiplantae</taxon>
        <taxon>Streptophyta</taxon>
        <taxon>Embryophyta</taxon>
        <taxon>Tracheophyta</taxon>
        <taxon>Spermatophyta</taxon>
        <taxon>Magnoliopsida</taxon>
        <taxon>eudicotyledons</taxon>
        <taxon>Gunneridae</taxon>
        <taxon>Pentapetalae</taxon>
        <taxon>asterids</taxon>
        <taxon>lamiids</taxon>
        <taxon>Solanales</taxon>
        <taxon>Convolvulaceae</taxon>
        <taxon>Cuscuteae</taxon>
        <taxon>Cuscuta</taxon>
        <taxon>Cuscuta subgen. Grammica</taxon>
        <taxon>Cuscuta sect. Cleistogrammica</taxon>
    </lineage>
</organism>
<keyword evidence="3" id="KW-1185">Reference proteome</keyword>
<dbReference type="Pfam" id="PF05623">
    <property type="entry name" value="DUF789"/>
    <property type="match status" value="1"/>
</dbReference>
<proteinExistence type="predicted"/>
<evidence type="ECO:0008006" key="4">
    <source>
        <dbReference type="Google" id="ProtNLM"/>
    </source>
</evidence>
<sequence length="362" mass="41262">MSVNRRRSKGGENRFYCPPALRRQQQQMQAHNSKSDQRTGESEDAASTTSTTATPTSTPSFSTNLDRFLEYTTPKVPAQTHTRCWRYQDSDFGPYFILDDLWESFKEWSAYGAGVPLVLNESDSVVQYYVPYLSGMQLYVGKSRSVVGLRKPSEGSDVDAYRETTSEYVGKQNQQNTIATGNGFKRLSLTNDASLNETSNPPGLLTFQFLEQNPPQNRQPLTEKIINLASQFPELRTYRSCDLTPASWISVAWYPIYRIPIGPTLQNLDACFLTFHYLSSPLKSTIMGMRDSQHHGSMPIKLSLPSFGLAFYKLKVSVWAPIDEDESQKVSSLLRAADNWLRWLQVDHPDYRFFLSRSAYFR</sequence>
<dbReference type="AlphaFoldDB" id="A0A484L5M9"/>
<dbReference type="PANTHER" id="PTHR31343">
    <property type="entry name" value="T15D22.8"/>
    <property type="match status" value="1"/>
</dbReference>
<reference evidence="2 3" key="1">
    <citation type="submission" date="2018-04" db="EMBL/GenBank/DDBJ databases">
        <authorList>
            <person name="Vogel A."/>
        </authorList>
    </citation>
    <scope>NUCLEOTIDE SEQUENCE [LARGE SCALE GENOMIC DNA]</scope>
</reference>
<accession>A0A484L5M9</accession>
<evidence type="ECO:0000256" key="1">
    <source>
        <dbReference type="SAM" id="MobiDB-lite"/>
    </source>
</evidence>
<dbReference type="PANTHER" id="PTHR31343:SF8">
    <property type="entry name" value="OS07G0246600 PROTEIN"/>
    <property type="match status" value="1"/>
</dbReference>
<dbReference type="EMBL" id="OOIL02001046">
    <property type="protein sequence ID" value="VFQ71643.1"/>
    <property type="molecule type" value="Genomic_DNA"/>
</dbReference>
<dbReference type="Proteomes" id="UP000595140">
    <property type="component" value="Unassembled WGS sequence"/>
</dbReference>
<feature type="compositionally biased region" description="Polar residues" evidence="1">
    <location>
        <begin position="23"/>
        <end position="32"/>
    </location>
</feature>
<feature type="region of interest" description="Disordered" evidence="1">
    <location>
        <begin position="1"/>
        <end position="63"/>
    </location>
</feature>
<dbReference type="OrthoDB" id="784906at2759"/>
<protein>
    <recommendedName>
        <fullName evidence="4">DUF789 domain-containing protein</fullName>
    </recommendedName>
</protein>
<gene>
    <name evidence="2" type="ORF">CCAM_LOCUS13419</name>
</gene>
<evidence type="ECO:0000313" key="3">
    <source>
        <dbReference type="Proteomes" id="UP000595140"/>
    </source>
</evidence>
<dbReference type="InterPro" id="IPR008507">
    <property type="entry name" value="DUF789"/>
</dbReference>